<evidence type="ECO:0000313" key="2">
    <source>
        <dbReference type="Proteomes" id="UP000042738"/>
    </source>
</evidence>
<dbReference type="Proteomes" id="UP000042738">
    <property type="component" value="Chromosome"/>
</dbReference>
<dbReference type="EMBL" id="CP050855">
    <property type="protein sequence ID" value="QLH63620.1"/>
    <property type="molecule type" value="Genomic_DNA"/>
</dbReference>
<sequence>MPLQTAWGLQRAGVRIEATVNNAIRIVLENTQIKLKDDFLIVNESEVTIRNRLNVSSQSLRKPENISLDEIAIGVVRTISASFGATFEEIVSAISRMLGYKSTSAVLRSRIKNSIEILEKNKTVVLYDNLIKLADLH</sequence>
<evidence type="ECO:0000313" key="1">
    <source>
        <dbReference type="EMBL" id="QLH63620.1"/>
    </source>
</evidence>
<dbReference type="AlphaFoldDB" id="A0A7D5STT0"/>
<organism evidence="1 2">
    <name type="scientific">Serratia symbiotica</name>
    <dbReference type="NCBI Taxonomy" id="138074"/>
    <lineage>
        <taxon>Bacteria</taxon>
        <taxon>Pseudomonadati</taxon>
        <taxon>Pseudomonadota</taxon>
        <taxon>Gammaproteobacteria</taxon>
        <taxon>Enterobacterales</taxon>
        <taxon>Yersiniaceae</taxon>
        <taxon>Serratia</taxon>
    </lineage>
</organism>
<protein>
    <submittedName>
        <fullName evidence="1">Uncharacterized protein</fullName>
    </submittedName>
</protein>
<dbReference type="GeneID" id="93737346"/>
<proteinExistence type="predicted"/>
<gene>
    <name evidence="1" type="ORF">SYMBAF_12685</name>
</gene>
<reference evidence="1 2" key="1">
    <citation type="journal article" date="2014" name="Genome Announc.">
        <title>Whole-Genome Sequence of Serratia symbiotica Strain CWBI-2.3T, a Free-Living Symbiont of the Black Bean Aphid Aphis fabae.</title>
        <authorList>
            <person name="Foray V."/>
            <person name="Grigorescu A.S."/>
            <person name="Sabri A."/>
            <person name="Haubruge E."/>
            <person name="Lognay G."/>
            <person name="Francis F."/>
            <person name="Fauconnier M.L."/>
            <person name="Hance T."/>
            <person name="Thonart P."/>
        </authorList>
    </citation>
    <scope>NUCLEOTIDE SEQUENCE [LARGE SCALE GENOMIC DNA]</scope>
    <source>
        <strain evidence="1">CWBI-2.3</strain>
    </source>
</reference>
<accession>A0A7D5STT0</accession>
<name>A0A7D5STT0_9GAMM</name>
<dbReference type="RefSeq" id="WP_052447857.1">
    <property type="nucleotide sequence ID" value="NZ_CAXKXZ010000097.1"/>
</dbReference>